<comment type="caution">
    <text evidence="1">The sequence shown here is derived from an EMBL/GenBank/DDBJ whole genome shotgun (WGS) entry which is preliminary data.</text>
</comment>
<evidence type="ECO:0000313" key="2">
    <source>
        <dbReference type="Proteomes" id="UP000466442"/>
    </source>
</evidence>
<proteinExistence type="predicted"/>
<protein>
    <submittedName>
        <fullName evidence="1">Uncharacterized protein</fullName>
    </submittedName>
</protein>
<name>A0A6A4KAD3_APOLU</name>
<gene>
    <name evidence="1" type="ORF">GE061_000367</name>
</gene>
<sequence length="84" mass="9444">MGERFVCKPTGSSAFSREKFPTETRSAKSVNFLLLWSKEPCRPALLRVRESYLGSSPTQEMEWTSGLACASLPLTHAFMKMPPF</sequence>
<dbReference type="AlphaFoldDB" id="A0A6A4KAD3"/>
<keyword evidence="2" id="KW-1185">Reference proteome</keyword>
<dbReference type="Proteomes" id="UP000466442">
    <property type="component" value="Linkage Group LG1"/>
</dbReference>
<dbReference type="EMBL" id="WIXP02000001">
    <property type="protein sequence ID" value="KAF6216030.1"/>
    <property type="molecule type" value="Genomic_DNA"/>
</dbReference>
<organism evidence="1 2">
    <name type="scientific">Apolygus lucorum</name>
    <name type="common">Small green plant bug</name>
    <name type="synonym">Lygocoris lucorum</name>
    <dbReference type="NCBI Taxonomy" id="248454"/>
    <lineage>
        <taxon>Eukaryota</taxon>
        <taxon>Metazoa</taxon>
        <taxon>Ecdysozoa</taxon>
        <taxon>Arthropoda</taxon>
        <taxon>Hexapoda</taxon>
        <taxon>Insecta</taxon>
        <taxon>Pterygota</taxon>
        <taxon>Neoptera</taxon>
        <taxon>Paraneoptera</taxon>
        <taxon>Hemiptera</taxon>
        <taxon>Heteroptera</taxon>
        <taxon>Panheteroptera</taxon>
        <taxon>Cimicomorpha</taxon>
        <taxon>Miridae</taxon>
        <taxon>Mirini</taxon>
        <taxon>Apolygus</taxon>
    </lineage>
</organism>
<reference evidence="1" key="1">
    <citation type="journal article" date="2021" name="Mol. Ecol. Resour.">
        <title>Apolygus lucorum genome provides insights into omnivorousness and mesophyll feeding.</title>
        <authorList>
            <person name="Liu Y."/>
            <person name="Liu H."/>
            <person name="Wang H."/>
            <person name="Huang T."/>
            <person name="Liu B."/>
            <person name="Yang B."/>
            <person name="Yin L."/>
            <person name="Li B."/>
            <person name="Zhang Y."/>
            <person name="Zhang S."/>
            <person name="Jiang F."/>
            <person name="Zhang X."/>
            <person name="Ren Y."/>
            <person name="Wang B."/>
            <person name="Wang S."/>
            <person name="Lu Y."/>
            <person name="Wu K."/>
            <person name="Fan W."/>
            <person name="Wang G."/>
        </authorList>
    </citation>
    <scope>NUCLEOTIDE SEQUENCE</scope>
    <source>
        <strain evidence="1">12Hb</strain>
    </source>
</reference>
<accession>A0A6A4KAD3</accession>
<evidence type="ECO:0000313" key="1">
    <source>
        <dbReference type="EMBL" id="KAF6216030.1"/>
    </source>
</evidence>